<dbReference type="Proteomes" id="UP000697127">
    <property type="component" value="Unassembled WGS sequence"/>
</dbReference>
<keyword evidence="12" id="KW-0175">Coiled coil</keyword>
<keyword evidence="7" id="KW-0496">Mitochondrion</keyword>
<dbReference type="Pfam" id="PF02212">
    <property type="entry name" value="GED"/>
    <property type="match status" value="1"/>
</dbReference>
<dbReference type="PROSITE" id="PS51718">
    <property type="entry name" value="G_DYNAMIN_2"/>
    <property type="match status" value="1"/>
</dbReference>
<dbReference type="InterPro" id="IPR045063">
    <property type="entry name" value="Dynamin_N"/>
</dbReference>
<feature type="chain" id="PRO_5040407056" description="dynamin GTPase" evidence="14">
    <location>
        <begin position="22"/>
        <end position="1833"/>
    </location>
</feature>
<dbReference type="Pfam" id="PF01031">
    <property type="entry name" value="Dynamin_M"/>
    <property type="match status" value="1"/>
</dbReference>
<accession>A0A9P6WMZ0</accession>
<dbReference type="PROSITE" id="PS00410">
    <property type="entry name" value="G_DYNAMIN_1"/>
    <property type="match status" value="1"/>
</dbReference>
<evidence type="ECO:0000256" key="7">
    <source>
        <dbReference type="ARBA" id="ARBA00023128"/>
    </source>
</evidence>
<dbReference type="InterPro" id="IPR019762">
    <property type="entry name" value="Dynamin_GTPase_CS"/>
</dbReference>
<dbReference type="GO" id="GO:0042802">
    <property type="term" value="F:identical protein binding"/>
    <property type="evidence" value="ECO:0007669"/>
    <property type="project" value="UniProtKB-ARBA"/>
</dbReference>
<comment type="subcellular location">
    <subcellularLocation>
        <location evidence="1">Mitochondrion outer membrane</location>
        <topology evidence="1">Peripheral membrane protein</topology>
    </subcellularLocation>
</comment>
<dbReference type="FunFam" id="1.20.120.1240:FF:000002">
    <property type="entry name" value="Dynamin-1-like protein isoform 1"/>
    <property type="match status" value="1"/>
</dbReference>
<evidence type="ECO:0000259" key="15">
    <source>
        <dbReference type="PROSITE" id="PS51388"/>
    </source>
</evidence>
<dbReference type="GO" id="GO:0005874">
    <property type="term" value="C:microtubule"/>
    <property type="evidence" value="ECO:0007669"/>
    <property type="project" value="TreeGrafter"/>
</dbReference>
<evidence type="ECO:0000256" key="13">
    <source>
        <dbReference type="SAM" id="MobiDB-lite"/>
    </source>
</evidence>
<organism evidence="17 18">
    <name type="scientific">Pichia californica</name>
    <dbReference type="NCBI Taxonomy" id="460514"/>
    <lineage>
        <taxon>Eukaryota</taxon>
        <taxon>Fungi</taxon>
        <taxon>Dikarya</taxon>
        <taxon>Ascomycota</taxon>
        <taxon>Saccharomycotina</taxon>
        <taxon>Pichiomycetes</taxon>
        <taxon>Pichiales</taxon>
        <taxon>Pichiaceae</taxon>
        <taxon>Pichia</taxon>
    </lineage>
</organism>
<dbReference type="SMART" id="SM00484">
    <property type="entry name" value="XPGI"/>
    <property type="match status" value="1"/>
</dbReference>
<evidence type="ECO:0000256" key="4">
    <source>
        <dbReference type="ARBA" id="ARBA00022741"/>
    </source>
</evidence>
<keyword evidence="6" id="KW-0378">Hydrolase</keyword>
<dbReference type="InterPro" id="IPR020850">
    <property type="entry name" value="GED_dom"/>
</dbReference>
<dbReference type="Pfam" id="PF00867">
    <property type="entry name" value="XPG_I"/>
    <property type="match status" value="1"/>
</dbReference>
<dbReference type="PROSITE" id="PS51388">
    <property type="entry name" value="GED"/>
    <property type="match status" value="1"/>
</dbReference>
<dbReference type="SUPFAM" id="SSF47807">
    <property type="entry name" value="5' to 3' exonuclease, C-terminal subdomain"/>
    <property type="match status" value="1"/>
</dbReference>
<evidence type="ECO:0000256" key="11">
    <source>
        <dbReference type="RuleBase" id="RU003932"/>
    </source>
</evidence>
<keyword evidence="9" id="KW-0472">Membrane</keyword>
<evidence type="ECO:0000256" key="8">
    <source>
        <dbReference type="ARBA" id="ARBA00023134"/>
    </source>
</evidence>
<dbReference type="InterPro" id="IPR029060">
    <property type="entry name" value="PIN-like_dom_sf"/>
</dbReference>
<evidence type="ECO:0000256" key="9">
    <source>
        <dbReference type="ARBA" id="ARBA00023136"/>
    </source>
</evidence>
<proteinExistence type="inferred from homology"/>
<dbReference type="GO" id="GO:0005741">
    <property type="term" value="C:mitochondrial outer membrane"/>
    <property type="evidence" value="ECO:0007669"/>
    <property type="project" value="UniProtKB-SubCell"/>
</dbReference>
<dbReference type="GO" id="GO:0004518">
    <property type="term" value="F:nuclease activity"/>
    <property type="evidence" value="ECO:0007669"/>
    <property type="project" value="InterPro"/>
</dbReference>
<dbReference type="GO" id="GO:0005525">
    <property type="term" value="F:GTP binding"/>
    <property type="evidence" value="ECO:0007669"/>
    <property type="project" value="UniProtKB-KW"/>
</dbReference>
<dbReference type="GO" id="GO:0006897">
    <property type="term" value="P:endocytosis"/>
    <property type="evidence" value="ECO:0007669"/>
    <property type="project" value="TreeGrafter"/>
</dbReference>
<dbReference type="EMBL" id="PUHW01000046">
    <property type="protein sequence ID" value="KAG0690099.1"/>
    <property type="molecule type" value="Genomic_DNA"/>
</dbReference>
<dbReference type="PRINTS" id="PR00195">
    <property type="entry name" value="DYNAMIN"/>
</dbReference>
<reference evidence="17" key="1">
    <citation type="submission" date="2020-11" db="EMBL/GenBank/DDBJ databases">
        <title>Kefir isolates.</title>
        <authorList>
            <person name="Marcisauskas S."/>
            <person name="Kim Y."/>
            <person name="Blasche S."/>
        </authorList>
    </citation>
    <scope>NUCLEOTIDE SEQUENCE</scope>
    <source>
        <strain evidence="17">Olga-1</strain>
    </source>
</reference>
<dbReference type="InterPro" id="IPR022812">
    <property type="entry name" value="Dynamin"/>
</dbReference>
<keyword evidence="4 11" id="KW-0547">Nucleotide-binding</keyword>
<dbReference type="SUPFAM" id="SSF52540">
    <property type="entry name" value="P-loop containing nucleoside triphosphate hydrolases"/>
    <property type="match status" value="1"/>
</dbReference>
<keyword evidence="8 11" id="KW-0342">GTP-binding</keyword>
<evidence type="ECO:0000256" key="6">
    <source>
        <dbReference type="ARBA" id="ARBA00022801"/>
    </source>
</evidence>
<keyword evidence="14" id="KW-0732">Signal</keyword>
<evidence type="ECO:0000313" key="18">
    <source>
        <dbReference type="Proteomes" id="UP000697127"/>
    </source>
</evidence>
<dbReference type="InterPro" id="IPR003130">
    <property type="entry name" value="GED"/>
</dbReference>
<dbReference type="SMART" id="SM00053">
    <property type="entry name" value="DYNc"/>
    <property type="match status" value="1"/>
</dbReference>
<dbReference type="InterPro" id="IPR006086">
    <property type="entry name" value="XPG-I_dom"/>
</dbReference>
<dbReference type="PANTHER" id="PTHR11566:SF235">
    <property type="entry name" value="DYNAMIN-RELATED PROTEIN DNM1"/>
    <property type="match status" value="1"/>
</dbReference>
<feature type="signal peptide" evidence="14">
    <location>
        <begin position="1"/>
        <end position="21"/>
    </location>
</feature>
<dbReference type="InterPro" id="IPR000375">
    <property type="entry name" value="Dynamin_stalk"/>
</dbReference>
<dbReference type="GO" id="GO:0030001">
    <property type="term" value="P:metal ion transport"/>
    <property type="evidence" value="ECO:0007669"/>
    <property type="project" value="UniProtKB-ARBA"/>
</dbReference>
<evidence type="ECO:0000256" key="12">
    <source>
        <dbReference type="SAM" id="Coils"/>
    </source>
</evidence>
<evidence type="ECO:0000256" key="3">
    <source>
        <dbReference type="ARBA" id="ARBA00022553"/>
    </source>
</evidence>
<name>A0A9P6WMZ0_9ASCO</name>
<dbReference type="Gene3D" id="3.40.50.300">
    <property type="entry name" value="P-loop containing nucleotide triphosphate hydrolases"/>
    <property type="match status" value="1"/>
</dbReference>
<dbReference type="GO" id="GO:0005777">
    <property type="term" value="C:peroxisome"/>
    <property type="evidence" value="ECO:0007669"/>
    <property type="project" value="UniProtKB-ARBA"/>
</dbReference>
<dbReference type="GO" id="GO:0000266">
    <property type="term" value="P:mitochondrial fission"/>
    <property type="evidence" value="ECO:0007669"/>
    <property type="project" value="TreeGrafter"/>
</dbReference>
<dbReference type="InterPro" id="IPR030381">
    <property type="entry name" value="G_DYNAMIN_dom"/>
</dbReference>
<evidence type="ECO:0000256" key="10">
    <source>
        <dbReference type="ARBA" id="ARBA00048040"/>
    </source>
</evidence>
<feature type="region of interest" description="Disordered" evidence="13">
    <location>
        <begin position="655"/>
        <end position="688"/>
    </location>
</feature>
<feature type="compositionally biased region" description="Basic and acidic residues" evidence="13">
    <location>
        <begin position="655"/>
        <end position="671"/>
    </location>
</feature>
<protein>
    <recommendedName>
        <fullName evidence="2">dynamin GTPase</fullName>
        <ecNumber evidence="2">3.6.5.5</ecNumber>
    </recommendedName>
</protein>
<comment type="catalytic activity">
    <reaction evidence="10">
        <text>GTP + H2O = GDP + phosphate + H(+)</text>
        <dbReference type="Rhea" id="RHEA:19669"/>
        <dbReference type="ChEBI" id="CHEBI:15377"/>
        <dbReference type="ChEBI" id="CHEBI:15378"/>
        <dbReference type="ChEBI" id="CHEBI:37565"/>
        <dbReference type="ChEBI" id="CHEBI:43474"/>
        <dbReference type="ChEBI" id="CHEBI:58189"/>
        <dbReference type="EC" id="3.6.5.5"/>
    </reaction>
</comment>
<gene>
    <name evidence="17" type="primary">DNM1</name>
    <name evidence="17" type="ORF">C6P40_003862</name>
</gene>
<dbReference type="CDD" id="cd08771">
    <property type="entry name" value="DLP_1"/>
    <property type="match status" value="1"/>
</dbReference>
<evidence type="ECO:0000259" key="16">
    <source>
        <dbReference type="PROSITE" id="PS51718"/>
    </source>
</evidence>
<keyword evidence="18" id="KW-1185">Reference proteome</keyword>
<keyword evidence="3" id="KW-0597">Phosphoprotein</keyword>
<dbReference type="Pfam" id="PF00350">
    <property type="entry name" value="Dynamin_N"/>
    <property type="match status" value="1"/>
</dbReference>
<dbReference type="CDD" id="cd09870">
    <property type="entry name" value="PIN_YEN1"/>
    <property type="match status" value="1"/>
</dbReference>
<evidence type="ECO:0000256" key="1">
    <source>
        <dbReference type="ARBA" id="ARBA00004450"/>
    </source>
</evidence>
<dbReference type="PANTHER" id="PTHR11566">
    <property type="entry name" value="DYNAMIN"/>
    <property type="match status" value="1"/>
</dbReference>
<comment type="caution">
    <text evidence="17">The sequence shown here is derived from an EMBL/GenBank/DDBJ whole genome shotgun (WGS) entry which is preliminary data.</text>
</comment>
<evidence type="ECO:0000256" key="14">
    <source>
        <dbReference type="SAM" id="SignalP"/>
    </source>
</evidence>
<dbReference type="Gene3D" id="1.20.120.1240">
    <property type="entry name" value="Dynamin, middle domain"/>
    <property type="match status" value="2"/>
</dbReference>
<feature type="coiled-coil region" evidence="12">
    <location>
        <begin position="861"/>
        <end position="888"/>
    </location>
</feature>
<dbReference type="InterPro" id="IPR001401">
    <property type="entry name" value="Dynamin_GTPase"/>
</dbReference>
<dbReference type="InterPro" id="IPR027417">
    <property type="entry name" value="P-loop_NTPase"/>
</dbReference>
<dbReference type="InterPro" id="IPR036279">
    <property type="entry name" value="5-3_exonuclease_C_sf"/>
</dbReference>
<dbReference type="SMART" id="SM00302">
    <property type="entry name" value="GED"/>
    <property type="match status" value="1"/>
</dbReference>
<feature type="domain" description="Dynamin-type G" evidence="16">
    <location>
        <begin position="125"/>
        <end position="438"/>
    </location>
</feature>
<dbReference type="EC" id="3.6.5.5" evidence="2"/>
<keyword evidence="5" id="KW-1000">Mitochondrion outer membrane</keyword>
<dbReference type="GO" id="GO:0048312">
    <property type="term" value="P:intracellular distribution of mitochondria"/>
    <property type="evidence" value="ECO:0007669"/>
    <property type="project" value="TreeGrafter"/>
</dbReference>
<comment type="similarity">
    <text evidence="11">Belongs to the TRAFAC class dynamin-like GTPase superfamily. Dynamin/Fzo/YdjA family.</text>
</comment>
<dbReference type="GO" id="GO:0005829">
    <property type="term" value="C:cytosol"/>
    <property type="evidence" value="ECO:0007669"/>
    <property type="project" value="UniProtKB-ARBA"/>
</dbReference>
<evidence type="ECO:0000256" key="5">
    <source>
        <dbReference type="ARBA" id="ARBA00022787"/>
    </source>
</evidence>
<evidence type="ECO:0000313" key="17">
    <source>
        <dbReference type="EMBL" id="KAG0690099.1"/>
    </source>
</evidence>
<dbReference type="GO" id="GO:0016559">
    <property type="term" value="P:peroxisome fission"/>
    <property type="evidence" value="ECO:0007669"/>
    <property type="project" value="TreeGrafter"/>
</dbReference>
<feature type="domain" description="GED" evidence="15">
    <location>
        <begin position="799"/>
        <end position="890"/>
    </location>
</feature>
<dbReference type="SUPFAM" id="SSF88723">
    <property type="entry name" value="PIN domain-like"/>
    <property type="match status" value="1"/>
</dbReference>
<dbReference type="GO" id="GO:0008017">
    <property type="term" value="F:microtubule binding"/>
    <property type="evidence" value="ECO:0007669"/>
    <property type="project" value="TreeGrafter"/>
</dbReference>
<dbReference type="Gene3D" id="3.40.50.1010">
    <property type="entry name" value="5'-nuclease"/>
    <property type="match status" value="1"/>
</dbReference>
<sequence length="1833" mass="208213">MQPSTLLKSLFIAAGITGSNALASPTVQVTASTLSTVYFSGVSTSEYASNSASSVPETIEGLFEDFYEKEEDLPISFTVVFDETSNDTRPIAFIPLYTNETDNESTGTLIVNKLQDIVTNTSLTDLDLPLLTVIGSQSAGKSSVLENIVGKDFLPRGTGIVTRRPLILQLIHLDDHDPLLSKTDYLSDETTNPNEMTLEQHLRNQSSSTTLDIGSQDSTPNVEWAEFLHIPGKRFYNFDNIRKEIENETARIAGKNKGISRIPINLKIYSPNVLNLTLVDLPGLTKIPIADQPADIERQIKNLLLEYISKPNSIILAVTPANQDLVNSEALKLARQVDPQGKRTIGILSKLDLMDHGTNALDILTGKVYPLKLGFIGVVNRSQQDIMTRKSLDDSLAAEMEFFNSHPAYKTISSRCGTAYLAKILNKTLMNHIRERLPDIKAKLNTLMGQTEQELASYGNLNIVSKENRSGLILQLMNKFATNFMNSIEGNSSEISTKELCGGARIYYIYNEVLGNSLLSINPLQNLTVTDIRTAIRNSTGPRPSLFVPELAFDLLVKPQIQLLEGPSHRCVELVYEELMKICHNCGSQELARYPKLHSKLIEVVSELLRERLGPTTKYVESLIEINRSYINTNHPNFVGAANAMASVVEERKKQKETIRITQQKKDEALKRPVASKTANGNVSADIKDNKLNKESSILDEIKESSPSNGSASTSGILSSSTLLKSEKPDKENFLDYFFGKKEEQDKPDANKIAAFSYPTETESSELKFNLPSENSIQSQLDHFHLSEEELSEREQLECELIRRLIASYFSIVRETIRDQVPKAIMCLLVNYSKEGVQNQLVQKLYKESLFDELLYEDEALIQEREKCEKLLETYREAANALKDIEVMTIDGFWDTVNQKHPLGKYRVNFKDYVNDHYHRNGRFLTVGIDIFQWIFENNNNNKLPEDDIGIAFIVSGIASKLRYLKSLAVNFVIVFDGSIKLDKMRRGTMNLTENLKFEDRYNAELQAIKNNEHITNGKVVTKLREMLKSWNISYIFAVGDGEIELARLNQANVIDAIISNDADGFAYGAKTILRNFSRNMDDKPNSQTRGKKNTTEFFVTPVNYDIFNEMYLDADKIMFIACISGDDFSKGVNGMGIKKVWSLATNTFGDFNVVQEFKDIYVSKEENDYIHGLLPHKYEKRIKLLDEYSKNLSEHITKNARQYFRHNVTSAEVKLPSDYILATHYYPHFARQLFRFNNFDTNMNNISGNLTSILQMPILPQPLSIISSENNKYELYRGNSEKPSLGSTKFINNIAKETEMMSNKPYTWFESVEYNDLFKWMRYGNSNKEKMEYIAETLGKCTIWNAIVCYKKLNLKLDDIFIKKQEIYKVKGKDNDFQQTMLQVKYKPRQIYKTLLLLPENLIDENLRTVEEKHVHIWMPSYLFEIEDNGRHILRMFTNEKLSNPSTPKHSPNKKNIQIQKTKLDSLSKSPIKFKEEKTKTLLQVSDAVATNISNKRTIESVEMNGSPKKKIKPTIIDLSNSESDSEVIQHNKVNNSALDNIIVEDEEVSRVLDNSNYVTENNDIITDSSLSGIDEFFDAHESVSQFKLRLSKQQKFIDKFGNQEELGGIYEDSDNEIHINHQTKQKTVNNGIISNTGNFINSLHNDNNRVGLFSSTRKEFKKGKLTLTRGISEMDQRTRLPEVPKEPDFEINVNLKEEIDDLSDFTFGSTDSMIKIFGDDVKDVKENKIDNINSKNNKSSVCSPSRFTDDSLSSIDFDAIIKNDVKLNQLTNIEDKKELNDNIICLTSDSDHETTPKVKSYIELMDLTPIVNRNLNFKYEEDMSLSTAKKG</sequence>
<evidence type="ECO:0000256" key="2">
    <source>
        <dbReference type="ARBA" id="ARBA00011980"/>
    </source>
</evidence>
<dbReference type="GO" id="GO:0003924">
    <property type="term" value="F:GTPase activity"/>
    <property type="evidence" value="ECO:0007669"/>
    <property type="project" value="InterPro"/>
</dbReference>